<evidence type="ECO:0000259" key="5">
    <source>
        <dbReference type="PROSITE" id="PS51790"/>
    </source>
</evidence>
<protein>
    <recommendedName>
        <fullName evidence="3">Peptide-methionine (R)-S-oxide reductase</fullName>
        <ecNumber evidence="3">1.8.4.12</ecNumber>
    </recommendedName>
</protein>
<evidence type="ECO:0000313" key="6">
    <source>
        <dbReference type="EMBL" id="KAI7842995.1"/>
    </source>
</evidence>
<comment type="function">
    <text evidence="3">Catalyzes the reduction of methionine sulfoxide (MetSO) to methionine in proteins. Plays a protective role against oxidative stress by restoring activity to proteins that have been inactivated by methionine oxidation. MSRB family specifically reduces the MetSO R-enantiomer.</text>
</comment>
<feature type="domain" description="MsrB" evidence="5">
    <location>
        <begin position="99"/>
        <end position="221"/>
    </location>
</feature>
<keyword evidence="3" id="KW-0862">Zinc</keyword>
<evidence type="ECO:0000313" key="7">
    <source>
        <dbReference type="Proteomes" id="UP001205105"/>
    </source>
</evidence>
<evidence type="ECO:0000256" key="3">
    <source>
        <dbReference type="RuleBase" id="RU365044"/>
    </source>
</evidence>
<dbReference type="AlphaFoldDB" id="A0AAD5DS88"/>
<comment type="similarity">
    <text evidence="1 3">Belongs to the MsrB Met sulfoxide reductase family.</text>
</comment>
<proteinExistence type="inferred from homology"/>
<dbReference type="InterPro" id="IPR028427">
    <property type="entry name" value="Met_Sox_Rdtase_MsrB"/>
</dbReference>
<dbReference type="Pfam" id="PF01641">
    <property type="entry name" value="SelR"/>
    <property type="match status" value="1"/>
</dbReference>
<dbReference type="SUPFAM" id="SSF51316">
    <property type="entry name" value="Mss4-like"/>
    <property type="match status" value="1"/>
</dbReference>
<feature type="compositionally biased region" description="Low complexity" evidence="4">
    <location>
        <begin position="38"/>
        <end position="55"/>
    </location>
</feature>
<comment type="cofactor">
    <cofactor evidence="3">
        <name>Zn(2+)</name>
        <dbReference type="ChEBI" id="CHEBI:29105"/>
    </cofactor>
    <text evidence="3">Binds 1 zinc ion per subunit.</text>
</comment>
<feature type="region of interest" description="Disordered" evidence="4">
    <location>
        <begin position="36"/>
        <end position="55"/>
    </location>
</feature>
<dbReference type="GO" id="GO:0005737">
    <property type="term" value="C:cytoplasm"/>
    <property type="evidence" value="ECO:0007669"/>
    <property type="project" value="TreeGrafter"/>
</dbReference>
<dbReference type="EC" id="1.8.4.12" evidence="3"/>
<dbReference type="GO" id="GO:0033743">
    <property type="term" value="F:peptide-methionine (R)-S-oxide reductase activity"/>
    <property type="evidence" value="ECO:0007669"/>
    <property type="project" value="UniProtKB-EC"/>
</dbReference>
<dbReference type="Proteomes" id="UP001205105">
    <property type="component" value="Unassembled WGS sequence"/>
</dbReference>
<evidence type="ECO:0000256" key="2">
    <source>
        <dbReference type="ARBA" id="ARBA00023002"/>
    </source>
</evidence>
<keyword evidence="7" id="KW-1185">Reference proteome</keyword>
<dbReference type="PROSITE" id="PS51790">
    <property type="entry name" value="MSRB"/>
    <property type="match status" value="1"/>
</dbReference>
<dbReference type="EMBL" id="JADXDR010000044">
    <property type="protein sequence ID" value="KAI7842995.1"/>
    <property type="molecule type" value="Genomic_DNA"/>
</dbReference>
<dbReference type="Gene3D" id="2.170.150.20">
    <property type="entry name" value="Peptide methionine sulfoxide reductase"/>
    <property type="match status" value="1"/>
</dbReference>
<keyword evidence="3" id="KW-0479">Metal-binding</keyword>
<dbReference type="PANTHER" id="PTHR10173">
    <property type="entry name" value="METHIONINE SULFOXIDE REDUCTASE"/>
    <property type="match status" value="1"/>
</dbReference>
<sequence length="223" mass="23488">MSACHTSRCASLRPARQAPTLSRCFTITAQAAQVPATGRPAASHRPPAAAAADQAADGASAASRRAALAAVVAGIAAVGAQPAVADENAPRQGEVRHSDAEWRRLLAPEAYAVLRQAQTERRFTSPLVNEKRAGTFVCGGCGQPLFASSSKFESGTGWPSFYEALPNSVALEPDYSIAFMPRIEVRCSRCLGHLGHVFEDGPPPTNLRYCMNGAALAFQPQQA</sequence>
<keyword evidence="2 3" id="KW-0560">Oxidoreductase</keyword>
<name>A0AAD5DS88_9CHLO</name>
<evidence type="ECO:0000256" key="4">
    <source>
        <dbReference type="SAM" id="MobiDB-lite"/>
    </source>
</evidence>
<dbReference type="GO" id="GO:0006979">
    <property type="term" value="P:response to oxidative stress"/>
    <property type="evidence" value="ECO:0007669"/>
    <property type="project" value="InterPro"/>
</dbReference>
<organism evidence="6 7">
    <name type="scientific">Chlorella ohadii</name>
    <dbReference type="NCBI Taxonomy" id="2649997"/>
    <lineage>
        <taxon>Eukaryota</taxon>
        <taxon>Viridiplantae</taxon>
        <taxon>Chlorophyta</taxon>
        <taxon>core chlorophytes</taxon>
        <taxon>Trebouxiophyceae</taxon>
        <taxon>Chlorellales</taxon>
        <taxon>Chlorellaceae</taxon>
        <taxon>Chlorella clade</taxon>
        <taxon>Chlorella</taxon>
    </lineage>
</organism>
<dbReference type="InterPro" id="IPR011057">
    <property type="entry name" value="Mss4-like_sf"/>
</dbReference>
<dbReference type="InterPro" id="IPR002579">
    <property type="entry name" value="Met_Sox_Rdtase_MsrB_dom"/>
</dbReference>
<gene>
    <name evidence="6" type="ORF">COHA_003329</name>
</gene>
<comment type="catalytic activity">
    <reaction evidence="3">
        <text>L-methionyl-[protein] + [thioredoxin]-disulfide + H2O = L-methionyl-(R)-S-oxide-[protein] + [thioredoxin]-dithiol</text>
        <dbReference type="Rhea" id="RHEA:24164"/>
        <dbReference type="Rhea" id="RHEA-COMP:10698"/>
        <dbReference type="Rhea" id="RHEA-COMP:10700"/>
        <dbReference type="Rhea" id="RHEA-COMP:12313"/>
        <dbReference type="Rhea" id="RHEA-COMP:12314"/>
        <dbReference type="ChEBI" id="CHEBI:15377"/>
        <dbReference type="ChEBI" id="CHEBI:16044"/>
        <dbReference type="ChEBI" id="CHEBI:29950"/>
        <dbReference type="ChEBI" id="CHEBI:45764"/>
        <dbReference type="ChEBI" id="CHEBI:50058"/>
        <dbReference type="EC" id="1.8.4.12"/>
    </reaction>
</comment>
<reference evidence="6" key="1">
    <citation type="submission" date="2020-11" db="EMBL/GenBank/DDBJ databases">
        <title>Chlorella ohadii genome sequencing and assembly.</title>
        <authorList>
            <person name="Murik O."/>
            <person name="Treves H."/>
            <person name="Kedem I."/>
            <person name="Shotland Y."/>
            <person name="Kaplan A."/>
        </authorList>
    </citation>
    <scope>NUCLEOTIDE SEQUENCE</scope>
    <source>
        <strain evidence="6">1</strain>
    </source>
</reference>
<comment type="caution">
    <text evidence="6">The sequence shown here is derived from an EMBL/GenBank/DDBJ whole genome shotgun (WGS) entry which is preliminary data.</text>
</comment>
<dbReference type="GO" id="GO:0046872">
    <property type="term" value="F:metal ion binding"/>
    <property type="evidence" value="ECO:0007669"/>
    <property type="project" value="UniProtKB-KW"/>
</dbReference>
<dbReference type="NCBIfam" id="TIGR00357">
    <property type="entry name" value="peptide-methionine (R)-S-oxide reductase MsrB"/>
    <property type="match status" value="1"/>
</dbReference>
<evidence type="ECO:0000256" key="1">
    <source>
        <dbReference type="ARBA" id="ARBA00007174"/>
    </source>
</evidence>
<dbReference type="GO" id="GO:0030091">
    <property type="term" value="P:protein repair"/>
    <property type="evidence" value="ECO:0007669"/>
    <property type="project" value="InterPro"/>
</dbReference>
<accession>A0AAD5DS88</accession>
<dbReference type="PANTHER" id="PTHR10173:SF57">
    <property type="entry name" value="PEPTIDE-METHIONINE (R)-S-OXIDE REDUCTASE"/>
    <property type="match status" value="1"/>
</dbReference>